<protein>
    <recommendedName>
        <fullName evidence="3">Zn(2)-C6 fungal-type domain-containing protein</fullName>
    </recommendedName>
</protein>
<comment type="subcellular location">
    <subcellularLocation>
        <location evidence="1">Nucleus</location>
    </subcellularLocation>
</comment>
<dbReference type="RefSeq" id="XP_046064636.1">
    <property type="nucleotide sequence ID" value="XM_046206818.1"/>
</dbReference>
<dbReference type="CDD" id="cd00067">
    <property type="entry name" value="GAL4"/>
    <property type="match status" value="1"/>
</dbReference>
<evidence type="ECO:0000256" key="1">
    <source>
        <dbReference type="ARBA" id="ARBA00004123"/>
    </source>
</evidence>
<dbReference type="Proteomes" id="UP000769157">
    <property type="component" value="Unassembled WGS sequence"/>
</dbReference>
<gene>
    <name evidence="4" type="ORF">OGAPHI_000560</name>
</gene>
<dbReference type="GO" id="GO:0005634">
    <property type="term" value="C:nucleus"/>
    <property type="evidence" value="ECO:0007669"/>
    <property type="project" value="UniProtKB-SubCell"/>
</dbReference>
<dbReference type="EMBL" id="JAEUBE010000070">
    <property type="protein sequence ID" value="KAH3671337.1"/>
    <property type="molecule type" value="Genomic_DNA"/>
</dbReference>
<proteinExistence type="predicted"/>
<name>A0A9P8PHF8_9ASCO</name>
<dbReference type="SMART" id="SM00066">
    <property type="entry name" value="GAL4"/>
    <property type="match status" value="1"/>
</dbReference>
<dbReference type="GO" id="GO:0000981">
    <property type="term" value="F:DNA-binding transcription factor activity, RNA polymerase II-specific"/>
    <property type="evidence" value="ECO:0007669"/>
    <property type="project" value="InterPro"/>
</dbReference>
<dbReference type="GO" id="GO:0008270">
    <property type="term" value="F:zinc ion binding"/>
    <property type="evidence" value="ECO:0007669"/>
    <property type="project" value="InterPro"/>
</dbReference>
<feature type="domain" description="Zn(2)-C6 fungal-type" evidence="3">
    <location>
        <begin position="22"/>
        <end position="51"/>
    </location>
</feature>
<accession>A0A9P8PHF8</accession>
<dbReference type="GeneID" id="70232528"/>
<dbReference type="Pfam" id="PF00172">
    <property type="entry name" value="Zn_clus"/>
    <property type="match status" value="1"/>
</dbReference>
<reference evidence="4" key="2">
    <citation type="submission" date="2021-01" db="EMBL/GenBank/DDBJ databases">
        <authorList>
            <person name="Schikora-Tamarit M.A."/>
        </authorList>
    </citation>
    <scope>NUCLEOTIDE SEQUENCE</scope>
    <source>
        <strain evidence="4">CBS6075</strain>
    </source>
</reference>
<dbReference type="SUPFAM" id="SSF57701">
    <property type="entry name" value="Zn2/Cys6 DNA-binding domain"/>
    <property type="match status" value="1"/>
</dbReference>
<dbReference type="PANTHER" id="PTHR37534:SF46">
    <property type="entry name" value="ZN(II)2CYS6 TRANSCRIPTION FACTOR (EUROFUNG)"/>
    <property type="match status" value="1"/>
</dbReference>
<organism evidence="4 5">
    <name type="scientific">Ogataea philodendri</name>
    <dbReference type="NCBI Taxonomy" id="1378263"/>
    <lineage>
        <taxon>Eukaryota</taxon>
        <taxon>Fungi</taxon>
        <taxon>Dikarya</taxon>
        <taxon>Ascomycota</taxon>
        <taxon>Saccharomycotina</taxon>
        <taxon>Pichiomycetes</taxon>
        <taxon>Pichiales</taxon>
        <taxon>Pichiaceae</taxon>
        <taxon>Ogataea</taxon>
    </lineage>
</organism>
<sequence>MGRPMKPASDKPIKPKKYNKNGCISCKKRKRKCENEAWPCKLCARLGLECSGLNQLSNLPTKNDLLLQQIDQCMQLKENEKLYLKYFVNEVAPILFAKSHVHVFLDKVFSLALVYEQIRDPIIGIAATHRSCLLAQDIPPTRVLSPALRDSNIYRSRAKLTEYGPTSEDVELISVLLLVMMEILVGDNLDWFSLLKKANRILERSGGIKAVTSDTEDELKLINIQLFCYLDFVSSLSTCNPPYLELQQLDRLEMEGVSPESLGEFNIVGLVESDDIDLDKIMKSHFLASSFGDRDTSAILKIELGFKFGIAGDIFKIMGNISTLASLRKLRQQDPKYEYQFNKFASDIEMELQNWDVPQEINFENISDFQRTQYALALQWACFLRLHQIRYGYNRDDSRPKSCLINILQAIESIPERSQLEGGLLVPLILAGSVATLEKDRKFIRRRMNNISRTLRFPYVQRFEQLLVSIWDRDELDGSFVNWAAVRYYEFPGLVMF</sequence>
<evidence type="ECO:0000313" key="4">
    <source>
        <dbReference type="EMBL" id="KAH3671337.1"/>
    </source>
</evidence>
<evidence type="ECO:0000259" key="3">
    <source>
        <dbReference type="PROSITE" id="PS50048"/>
    </source>
</evidence>
<dbReference type="PROSITE" id="PS50048">
    <property type="entry name" value="ZN2_CY6_FUNGAL_2"/>
    <property type="match status" value="1"/>
</dbReference>
<dbReference type="InterPro" id="IPR036864">
    <property type="entry name" value="Zn2-C6_fun-type_DNA-bd_sf"/>
</dbReference>
<dbReference type="Pfam" id="PF11951">
    <property type="entry name" value="Fungal_trans_2"/>
    <property type="match status" value="1"/>
</dbReference>
<keyword evidence="2" id="KW-0539">Nucleus</keyword>
<dbReference type="InterPro" id="IPR021858">
    <property type="entry name" value="Fun_TF"/>
</dbReference>
<dbReference type="InterPro" id="IPR001138">
    <property type="entry name" value="Zn2Cys6_DnaBD"/>
</dbReference>
<evidence type="ECO:0000313" key="5">
    <source>
        <dbReference type="Proteomes" id="UP000769157"/>
    </source>
</evidence>
<dbReference type="PANTHER" id="PTHR37534">
    <property type="entry name" value="TRANSCRIPTIONAL ACTIVATOR PROTEIN UGA3"/>
    <property type="match status" value="1"/>
</dbReference>
<reference evidence="4" key="1">
    <citation type="journal article" date="2021" name="Open Biol.">
        <title>Shared evolutionary footprints suggest mitochondrial oxidative damage underlies multiple complex I losses in fungi.</title>
        <authorList>
            <person name="Schikora-Tamarit M.A."/>
            <person name="Marcet-Houben M."/>
            <person name="Nosek J."/>
            <person name="Gabaldon T."/>
        </authorList>
    </citation>
    <scope>NUCLEOTIDE SEQUENCE</scope>
    <source>
        <strain evidence="4">CBS6075</strain>
    </source>
</reference>
<dbReference type="PROSITE" id="PS00463">
    <property type="entry name" value="ZN2_CY6_FUNGAL_1"/>
    <property type="match status" value="1"/>
</dbReference>
<comment type="caution">
    <text evidence="4">The sequence shown here is derived from an EMBL/GenBank/DDBJ whole genome shotgun (WGS) entry which is preliminary data.</text>
</comment>
<keyword evidence="5" id="KW-1185">Reference proteome</keyword>
<evidence type="ECO:0000256" key="2">
    <source>
        <dbReference type="ARBA" id="ARBA00023242"/>
    </source>
</evidence>
<dbReference type="AlphaFoldDB" id="A0A9P8PHF8"/>
<dbReference type="OrthoDB" id="434972at2759"/>